<comment type="caution">
    <text evidence="2">The sequence shown here is derived from an EMBL/GenBank/DDBJ whole genome shotgun (WGS) entry which is preliminary data.</text>
</comment>
<evidence type="ECO:0000313" key="2">
    <source>
        <dbReference type="EMBL" id="MDR6536654.1"/>
    </source>
</evidence>
<reference evidence="2 3" key="1">
    <citation type="submission" date="2023-07" db="EMBL/GenBank/DDBJ databases">
        <title>Sorghum-associated microbial communities from plants grown in Nebraska, USA.</title>
        <authorList>
            <person name="Schachtman D."/>
        </authorList>
    </citation>
    <scope>NUCLEOTIDE SEQUENCE [LARGE SCALE GENOMIC DNA]</scope>
    <source>
        <strain evidence="2 3">DS1781</strain>
    </source>
</reference>
<gene>
    <name evidence="2" type="ORF">J2739_002427</name>
</gene>
<dbReference type="RefSeq" id="WP_309901853.1">
    <property type="nucleotide sequence ID" value="NZ_JAVDRF010000004.1"/>
</dbReference>
<organism evidence="2 3">
    <name type="scientific">Variovorax soli</name>
    <dbReference type="NCBI Taxonomy" id="376815"/>
    <lineage>
        <taxon>Bacteria</taxon>
        <taxon>Pseudomonadati</taxon>
        <taxon>Pseudomonadota</taxon>
        <taxon>Betaproteobacteria</taxon>
        <taxon>Burkholderiales</taxon>
        <taxon>Comamonadaceae</taxon>
        <taxon>Variovorax</taxon>
    </lineage>
</organism>
<dbReference type="EMBL" id="JAVDRF010000004">
    <property type="protein sequence ID" value="MDR6536654.1"/>
    <property type="molecule type" value="Genomic_DNA"/>
</dbReference>
<dbReference type="Pfam" id="PF11604">
    <property type="entry name" value="CusF_Ec"/>
    <property type="match status" value="1"/>
</dbReference>
<proteinExistence type="predicted"/>
<dbReference type="Proteomes" id="UP001184230">
    <property type="component" value="Unassembled WGS sequence"/>
</dbReference>
<evidence type="ECO:0000256" key="1">
    <source>
        <dbReference type="SAM" id="SignalP"/>
    </source>
</evidence>
<name>A0ABU1NDX7_9BURK</name>
<accession>A0ABU1NDX7</accession>
<evidence type="ECO:0000313" key="3">
    <source>
        <dbReference type="Proteomes" id="UP001184230"/>
    </source>
</evidence>
<feature type="chain" id="PRO_5045095652" evidence="1">
    <location>
        <begin position="26"/>
        <end position="113"/>
    </location>
</feature>
<keyword evidence="1" id="KW-0732">Signal</keyword>
<dbReference type="InterPro" id="IPR042230">
    <property type="entry name" value="CusF_sf"/>
</dbReference>
<dbReference type="Gene3D" id="2.40.50.320">
    <property type="entry name" value="Copper binding periplasmic protein CusF"/>
    <property type="match status" value="1"/>
</dbReference>
<sequence length="113" mass="12312">MSKSLCRVVVAVTSAWVMNGAAAQAEEPPPVMTRARLASSYEEPGGKLYVRLKLLPGSKIPFTTQTFRLSDRSLLTGIPEGSSVKFTARQIDGENTLTSIHAVAECRRFQPCE</sequence>
<keyword evidence="3" id="KW-1185">Reference proteome</keyword>
<feature type="signal peptide" evidence="1">
    <location>
        <begin position="1"/>
        <end position="25"/>
    </location>
</feature>
<dbReference type="InterPro" id="IPR021647">
    <property type="entry name" value="CusF_Ec"/>
</dbReference>
<protein>
    <submittedName>
        <fullName evidence="2">Cu/Ag efflux protein CusF</fullName>
    </submittedName>
</protein>